<feature type="binding site" evidence="7">
    <location>
        <position position="67"/>
    </location>
    <ligand>
        <name>tRNA</name>
        <dbReference type="ChEBI" id="CHEBI:17843"/>
    </ligand>
</feature>
<dbReference type="EC" id="3.1.1.29" evidence="1 7"/>
<name>A0A432LK04_9BACT</name>
<protein>
    <recommendedName>
        <fullName evidence="6 7">Peptidyl-tRNA hydrolase</fullName>
        <shortName evidence="7">Pth</shortName>
        <ecNumber evidence="1 7">3.1.1.29</ecNumber>
    </recommendedName>
</protein>
<sequence length="205" mass="22903">MDKYLIVGLGNPGDEYSRTRHNTGFMILDAFAEASNIVFSDKRYGYVAETSLKGRKVILLKPTTFMNLSGNAVRYWLNKENIDQKRLLVVVDEIALPLGTLRLKGSGSNGGHNGLGHIQQLIGQDYARLRVGIGNDFPRGGQVEWVLGTYDDEDMQTLRPQIDVAVEEIKSFVLAGLDITMNTFNKRKPQPKSVTDDKDISDKKQ</sequence>
<dbReference type="InterPro" id="IPR018171">
    <property type="entry name" value="Pept_tRNA_hydro_CS"/>
</dbReference>
<feature type="compositionally biased region" description="Basic and acidic residues" evidence="10">
    <location>
        <begin position="194"/>
        <end position="205"/>
    </location>
</feature>
<comment type="subcellular location">
    <subcellularLocation>
        <location evidence="7">Cytoplasm</location>
    </subcellularLocation>
</comment>
<dbReference type="HAMAP" id="MF_00083">
    <property type="entry name" value="Pept_tRNA_hydro_bact"/>
    <property type="match status" value="1"/>
</dbReference>
<dbReference type="Proteomes" id="UP000278983">
    <property type="component" value="Unassembled WGS sequence"/>
</dbReference>
<dbReference type="PROSITE" id="PS01195">
    <property type="entry name" value="PEPT_TRNA_HYDROL_1"/>
    <property type="match status" value="1"/>
</dbReference>
<evidence type="ECO:0000256" key="8">
    <source>
        <dbReference type="RuleBase" id="RU000673"/>
    </source>
</evidence>
<dbReference type="GO" id="GO:0072344">
    <property type="term" value="P:rescue of stalled ribosome"/>
    <property type="evidence" value="ECO:0007669"/>
    <property type="project" value="UniProtKB-UniRule"/>
</dbReference>
<evidence type="ECO:0000313" key="12">
    <source>
        <dbReference type="Proteomes" id="UP000278983"/>
    </source>
</evidence>
<feature type="region of interest" description="Disordered" evidence="10">
    <location>
        <begin position="185"/>
        <end position="205"/>
    </location>
</feature>
<evidence type="ECO:0000256" key="1">
    <source>
        <dbReference type="ARBA" id="ARBA00013260"/>
    </source>
</evidence>
<dbReference type="GO" id="GO:0004045">
    <property type="term" value="F:peptidyl-tRNA hydrolase activity"/>
    <property type="evidence" value="ECO:0007669"/>
    <property type="project" value="UniProtKB-UniRule"/>
</dbReference>
<accession>A0A432LK04</accession>
<dbReference type="FunFam" id="3.40.50.1470:FF:000001">
    <property type="entry name" value="Peptidyl-tRNA hydrolase"/>
    <property type="match status" value="1"/>
</dbReference>
<keyword evidence="2 7" id="KW-0820">tRNA-binding</keyword>
<comment type="function">
    <text evidence="7">Catalyzes the release of premature peptidyl moieties from peptidyl-tRNA molecules trapped in stalled 50S ribosomal subunits, and thus maintains levels of free tRNAs and 50S ribosomes.</text>
</comment>
<comment type="catalytic activity">
    <reaction evidence="7 8">
        <text>an N-acyl-L-alpha-aminoacyl-tRNA + H2O = an N-acyl-L-amino acid + a tRNA + H(+)</text>
        <dbReference type="Rhea" id="RHEA:54448"/>
        <dbReference type="Rhea" id="RHEA-COMP:10123"/>
        <dbReference type="Rhea" id="RHEA-COMP:13883"/>
        <dbReference type="ChEBI" id="CHEBI:15377"/>
        <dbReference type="ChEBI" id="CHEBI:15378"/>
        <dbReference type="ChEBI" id="CHEBI:59874"/>
        <dbReference type="ChEBI" id="CHEBI:78442"/>
        <dbReference type="ChEBI" id="CHEBI:138191"/>
        <dbReference type="EC" id="3.1.1.29"/>
    </reaction>
</comment>
<evidence type="ECO:0000256" key="3">
    <source>
        <dbReference type="ARBA" id="ARBA00022801"/>
    </source>
</evidence>
<comment type="caution">
    <text evidence="11">The sequence shown here is derived from an EMBL/GenBank/DDBJ whole genome shotgun (WGS) entry which is preliminary data.</text>
</comment>
<dbReference type="Gene3D" id="3.40.50.1470">
    <property type="entry name" value="Peptidyl-tRNA hydrolase"/>
    <property type="match status" value="1"/>
</dbReference>
<feature type="binding site" evidence="7">
    <location>
        <position position="113"/>
    </location>
    <ligand>
        <name>tRNA</name>
        <dbReference type="ChEBI" id="CHEBI:17843"/>
    </ligand>
</feature>
<evidence type="ECO:0000256" key="6">
    <source>
        <dbReference type="ARBA" id="ARBA00050038"/>
    </source>
</evidence>
<gene>
    <name evidence="7" type="primary">pth</name>
    <name evidence="11" type="ORF">EHV08_04785</name>
</gene>
<dbReference type="InterPro" id="IPR036416">
    <property type="entry name" value="Pept_tRNA_hydro_sf"/>
</dbReference>
<dbReference type="PANTHER" id="PTHR17224">
    <property type="entry name" value="PEPTIDYL-TRNA HYDROLASE"/>
    <property type="match status" value="1"/>
</dbReference>
<comment type="similarity">
    <text evidence="5 7 9">Belongs to the PTH family.</text>
</comment>
<evidence type="ECO:0000256" key="10">
    <source>
        <dbReference type="SAM" id="MobiDB-lite"/>
    </source>
</evidence>
<evidence type="ECO:0000256" key="4">
    <source>
        <dbReference type="ARBA" id="ARBA00022884"/>
    </source>
</evidence>
<organism evidence="11 12">
    <name type="scientific">Prevotella koreensis</name>
    <dbReference type="NCBI Taxonomy" id="2490854"/>
    <lineage>
        <taxon>Bacteria</taxon>
        <taxon>Pseudomonadati</taxon>
        <taxon>Bacteroidota</taxon>
        <taxon>Bacteroidia</taxon>
        <taxon>Bacteroidales</taxon>
        <taxon>Prevotellaceae</taxon>
        <taxon>Prevotella</taxon>
    </lineage>
</organism>
<dbReference type="SUPFAM" id="SSF53178">
    <property type="entry name" value="Peptidyl-tRNA hydrolase-like"/>
    <property type="match status" value="1"/>
</dbReference>
<evidence type="ECO:0000256" key="5">
    <source>
        <dbReference type="ARBA" id="ARBA00038063"/>
    </source>
</evidence>
<proteinExistence type="inferred from homology"/>
<dbReference type="NCBIfam" id="TIGR00447">
    <property type="entry name" value="pth"/>
    <property type="match status" value="1"/>
</dbReference>
<dbReference type="CDD" id="cd00462">
    <property type="entry name" value="PTH"/>
    <property type="match status" value="1"/>
</dbReference>
<evidence type="ECO:0000313" key="11">
    <source>
        <dbReference type="EMBL" id="RUL59145.1"/>
    </source>
</evidence>
<dbReference type="PANTHER" id="PTHR17224:SF1">
    <property type="entry name" value="PEPTIDYL-TRNA HYDROLASE"/>
    <property type="match status" value="1"/>
</dbReference>
<keyword evidence="3 7" id="KW-0378">Hydrolase</keyword>
<dbReference type="AlphaFoldDB" id="A0A432LK04"/>
<feature type="site" description="Stabilizes the basic form of H active site to accept a proton" evidence="7">
    <location>
        <position position="92"/>
    </location>
</feature>
<keyword evidence="4 7" id="KW-0694">RNA-binding</keyword>
<dbReference type="OrthoDB" id="9800507at2"/>
<evidence type="ECO:0000256" key="2">
    <source>
        <dbReference type="ARBA" id="ARBA00022555"/>
    </source>
</evidence>
<feature type="binding site" evidence="7">
    <location>
        <position position="65"/>
    </location>
    <ligand>
        <name>tRNA</name>
        <dbReference type="ChEBI" id="CHEBI:17843"/>
    </ligand>
</feature>
<feature type="active site" description="Proton acceptor" evidence="7">
    <location>
        <position position="21"/>
    </location>
</feature>
<comment type="function">
    <text evidence="7">Hydrolyzes ribosome-free peptidyl-tRNAs (with 1 or more amino acids incorporated), which drop off the ribosome during protein synthesis, or as a result of ribosome stalling.</text>
</comment>
<dbReference type="EMBL" id="RYYU01000001">
    <property type="protein sequence ID" value="RUL59145.1"/>
    <property type="molecule type" value="Genomic_DNA"/>
</dbReference>
<feature type="binding site" evidence="7">
    <location>
        <position position="16"/>
    </location>
    <ligand>
        <name>tRNA</name>
        <dbReference type="ChEBI" id="CHEBI:17843"/>
    </ligand>
</feature>
<dbReference type="GO" id="GO:0005737">
    <property type="term" value="C:cytoplasm"/>
    <property type="evidence" value="ECO:0007669"/>
    <property type="project" value="UniProtKB-SubCell"/>
</dbReference>
<comment type="subunit">
    <text evidence="7">Monomer.</text>
</comment>
<keyword evidence="12" id="KW-1185">Reference proteome</keyword>
<dbReference type="GO" id="GO:0000049">
    <property type="term" value="F:tRNA binding"/>
    <property type="evidence" value="ECO:0007669"/>
    <property type="project" value="UniProtKB-UniRule"/>
</dbReference>
<dbReference type="Pfam" id="PF01195">
    <property type="entry name" value="Pept_tRNA_hydro"/>
    <property type="match status" value="1"/>
</dbReference>
<keyword evidence="7" id="KW-0963">Cytoplasm</keyword>
<feature type="site" description="Discriminates between blocked and unblocked aminoacyl-tRNA" evidence="7">
    <location>
        <position position="11"/>
    </location>
</feature>
<evidence type="ECO:0000256" key="7">
    <source>
        <dbReference type="HAMAP-Rule" id="MF_00083"/>
    </source>
</evidence>
<dbReference type="GO" id="GO:0006515">
    <property type="term" value="P:protein quality control for misfolded or incompletely synthesized proteins"/>
    <property type="evidence" value="ECO:0007669"/>
    <property type="project" value="UniProtKB-UniRule"/>
</dbReference>
<reference evidence="11 12" key="1">
    <citation type="submission" date="2018-12" db="EMBL/GenBank/DDBJ databases">
        <title>Genome sequencing of Prevotella sp. KCOM 3155 (= JS262).</title>
        <authorList>
            <person name="Kook J.-K."/>
            <person name="Park S.-N."/>
            <person name="Lim Y.K."/>
        </authorList>
    </citation>
    <scope>NUCLEOTIDE SEQUENCE [LARGE SCALE GENOMIC DNA]</scope>
    <source>
        <strain evidence="11 12">KCOM 3155</strain>
    </source>
</reference>
<dbReference type="InterPro" id="IPR001328">
    <property type="entry name" value="Pept_tRNA_hydro"/>
</dbReference>
<dbReference type="RefSeq" id="WP_126678315.1">
    <property type="nucleotide sequence ID" value="NZ_CAUUVU010000009.1"/>
</dbReference>
<evidence type="ECO:0000256" key="9">
    <source>
        <dbReference type="RuleBase" id="RU004320"/>
    </source>
</evidence>